<dbReference type="InterPro" id="IPR004170">
    <property type="entry name" value="WWE_dom"/>
</dbReference>
<dbReference type="Gene3D" id="3.30.40.10">
    <property type="entry name" value="Zinc/RING finger domain, C3HC4 (zinc finger)"/>
    <property type="match status" value="1"/>
</dbReference>
<evidence type="ECO:0000259" key="4">
    <source>
        <dbReference type="PROSITE" id="PS50918"/>
    </source>
</evidence>
<evidence type="ECO:0000313" key="5">
    <source>
        <dbReference type="EMBL" id="CAG9327775.1"/>
    </source>
</evidence>
<dbReference type="InterPro" id="IPR013083">
    <property type="entry name" value="Znf_RING/FYVE/PHD"/>
</dbReference>
<evidence type="ECO:0008006" key="7">
    <source>
        <dbReference type="Google" id="ProtNLM"/>
    </source>
</evidence>
<dbReference type="PANTHER" id="PTHR22791">
    <property type="entry name" value="RING-TYPE DOMAIN-CONTAINING PROTEIN"/>
    <property type="match status" value="1"/>
</dbReference>
<keyword evidence="1" id="KW-0479">Metal-binding</keyword>
<dbReference type="Pfam" id="PF14634">
    <property type="entry name" value="zf-RING_5"/>
    <property type="match status" value="1"/>
</dbReference>
<dbReference type="GO" id="GO:0061630">
    <property type="term" value="F:ubiquitin protein ligase activity"/>
    <property type="evidence" value="ECO:0007669"/>
    <property type="project" value="TreeGrafter"/>
</dbReference>
<protein>
    <recommendedName>
        <fullName evidence="7">RING-type domain-containing protein</fullName>
    </recommendedName>
</protein>
<dbReference type="InterPro" id="IPR051435">
    <property type="entry name" value="RING_finger_E3_ubiq-ligases"/>
</dbReference>
<feature type="domain" description="WWE" evidence="4">
    <location>
        <begin position="170"/>
        <end position="243"/>
    </location>
</feature>
<feature type="coiled-coil region" evidence="2">
    <location>
        <begin position="69"/>
        <end position="133"/>
    </location>
</feature>
<dbReference type="InterPro" id="IPR037197">
    <property type="entry name" value="WWE_dom_sf"/>
</dbReference>
<dbReference type="Gene3D" id="3.30.720.50">
    <property type="match status" value="1"/>
</dbReference>
<keyword evidence="1" id="KW-0862">Zinc</keyword>
<reference evidence="5" key="1">
    <citation type="submission" date="2021-09" db="EMBL/GenBank/DDBJ databases">
        <authorList>
            <consortium name="AG Swart"/>
            <person name="Singh M."/>
            <person name="Singh A."/>
            <person name="Seah K."/>
            <person name="Emmerich C."/>
        </authorList>
    </citation>
    <scope>NUCLEOTIDE SEQUENCE</scope>
    <source>
        <strain evidence="5">ATCC30299</strain>
    </source>
</reference>
<dbReference type="GO" id="GO:0008270">
    <property type="term" value="F:zinc ion binding"/>
    <property type="evidence" value="ECO:0007669"/>
    <property type="project" value="UniProtKB-KW"/>
</dbReference>
<dbReference type="AlphaFoldDB" id="A0AAU9JLK5"/>
<accession>A0AAU9JLK5</accession>
<dbReference type="SMART" id="SM00184">
    <property type="entry name" value="RING"/>
    <property type="match status" value="1"/>
</dbReference>
<evidence type="ECO:0000313" key="6">
    <source>
        <dbReference type="Proteomes" id="UP001162131"/>
    </source>
</evidence>
<sequence length="317" mass="37557">MDANQSEFSPDCKICFEVYSRDRMPITLRCGHTICVVCKDMLKQGSMLKCPIDKQKSDISSIKPAYDMMTLIEDNARAMQQMREKLQKEMEESMAKLRIQEEQKKLEEIEEIKRQEEAKLKAQLAESQKTEREKLKSHFEAYTDKHFKNLEAKMRSGKIVIDGWNPPPQQRRENFERGGNRIYWAWQGDDGKFREFSAQHTAMIESAYKSNFDKTRLTKSNFEVDFIRWKEIENNWKERSIKRVNTKVGQPQWSLMKNPGVWVLFDEPDIFNIEQAWVKNRKDISFVTIEGTVTCDLVKFSCKIMDQEYPIMREVFN</sequence>
<keyword evidence="6" id="KW-1185">Reference proteome</keyword>
<evidence type="ECO:0000256" key="2">
    <source>
        <dbReference type="SAM" id="Coils"/>
    </source>
</evidence>
<dbReference type="SUPFAM" id="SSF57850">
    <property type="entry name" value="RING/U-box"/>
    <property type="match status" value="1"/>
</dbReference>
<dbReference type="PROSITE" id="PS50918">
    <property type="entry name" value="WWE"/>
    <property type="match status" value="1"/>
</dbReference>
<dbReference type="Pfam" id="PF02825">
    <property type="entry name" value="WWE"/>
    <property type="match status" value="1"/>
</dbReference>
<name>A0AAU9JLK5_9CILI</name>
<dbReference type="EMBL" id="CAJZBQ010000044">
    <property type="protein sequence ID" value="CAG9327775.1"/>
    <property type="molecule type" value="Genomic_DNA"/>
</dbReference>
<dbReference type="PROSITE" id="PS50089">
    <property type="entry name" value="ZF_RING_2"/>
    <property type="match status" value="1"/>
</dbReference>
<comment type="caution">
    <text evidence="5">The sequence shown here is derived from an EMBL/GenBank/DDBJ whole genome shotgun (WGS) entry which is preliminary data.</text>
</comment>
<proteinExistence type="predicted"/>
<dbReference type="InterPro" id="IPR001841">
    <property type="entry name" value="Znf_RING"/>
</dbReference>
<evidence type="ECO:0000259" key="3">
    <source>
        <dbReference type="PROSITE" id="PS50089"/>
    </source>
</evidence>
<keyword evidence="2" id="KW-0175">Coiled coil</keyword>
<organism evidence="5 6">
    <name type="scientific">Blepharisma stoltei</name>
    <dbReference type="NCBI Taxonomy" id="1481888"/>
    <lineage>
        <taxon>Eukaryota</taxon>
        <taxon>Sar</taxon>
        <taxon>Alveolata</taxon>
        <taxon>Ciliophora</taxon>
        <taxon>Postciliodesmatophora</taxon>
        <taxon>Heterotrichea</taxon>
        <taxon>Heterotrichida</taxon>
        <taxon>Blepharismidae</taxon>
        <taxon>Blepharisma</taxon>
    </lineage>
</organism>
<evidence type="ECO:0000256" key="1">
    <source>
        <dbReference type="PROSITE-ProRule" id="PRU00175"/>
    </source>
</evidence>
<dbReference type="Proteomes" id="UP001162131">
    <property type="component" value="Unassembled WGS sequence"/>
</dbReference>
<dbReference type="GO" id="GO:0016567">
    <property type="term" value="P:protein ubiquitination"/>
    <property type="evidence" value="ECO:0007669"/>
    <property type="project" value="TreeGrafter"/>
</dbReference>
<feature type="domain" description="RING-type" evidence="3">
    <location>
        <begin position="12"/>
        <end position="54"/>
    </location>
</feature>
<dbReference type="PANTHER" id="PTHR22791:SF6">
    <property type="entry name" value="RING-TYPE DOMAIN-CONTAINING PROTEIN"/>
    <property type="match status" value="1"/>
</dbReference>
<keyword evidence="1" id="KW-0863">Zinc-finger</keyword>
<gene>
    <name evidence="5" type="ORF">BSTOLATCC_MIC44403</name>
</gene>
<dbReference type="SUPFAM" id="SSF117839">
    <property type="entry name" value="WWE domain"/>
    <property type="match status" value="1"/>
</dbReference>